<gene>
    <name evidence="2" type="ORF">GCM10009742_24490</name>
</gene>
<reference evidence="2 3" key="1">
    <citation type="journal article" date="2019" name="Int. J. Syst. Evol. Microbiol.">
        <title>The Global Catalogue of Microorganisms (GCM) 10K type strain sequencing project: providing services to taxonomists for standard genome sequencing and annotation.</title>
        <authorList>
            <consortium name="The Broad Institute Genomics Platform"/>
            <consortium name="The Broad Institute Genome Sequencing Center for Infectious Disease"/>
            <person name="Wu L."/>
            <person name="Ma J."/>
        </authorList>
    </citation>
    <scope>NUCLEOTIDE SEQUENCE [LARGE SCALE GENOMIC DNA]</scope>
    <source>
        <strain evidence="2 3">JCM 14304</strain>
    </source>
</reference>
<keyword evidence="1" id="KW-0472">Membrane</keyword>
<keyword evidence="3" id="KW-1185">Reference proteome</keyword>
<dbReference type="Proteomes" id="UP001500190">
    <property type="component" value="Unassembled WGS sequence"/>
</dbReference>
<dbReference type="EMBL" id="BAAAND010000004">
    <property type="protein sequence ID" value="GAA1579305.1"/>
    <property type="molecule type" value="Genomic_DNA"/>
</dbReference>
<evidence type="ECO:0000313" key="3">
    <source>
        <dbReference type="Proteomes" id="UP001500190"/>
    </source>
</evidence>
<feature type="transmembrane region" description="Helical" evidence="1">
    <location>
        <begin position="79"/>
        <end position="97"/>
    </location>
</feature>
<dbReference type="RefSeq" id="WP_344190231.1">
    <property type="nucleotide sequence ID" value="NZ_BAAAND010000004.1"/>
</dbReference>
<keyword evidence="1" id="KW-1133">Transmembrane helix</keyword>
<organism evidence="2 3">
    <name type="scientific">Kribbella karoonensis</name>
    <dbReference type="NCBI Taxonomy" id="324851"/>
    <lineage>
        <taxon>Bacteria</taxon>
        <taxon>Bacillati</taxon>
        <taxon>Actinomycetota</taxon>
        <taxon>Actinomycetes</taxon>
        <taxon>Propionibacteriales</taxon>
        <taxon>Kribbellaceae</taxon>
        <taxon>Kribbella</taxon>
    </lineage>
</organism>
<evidence type="ECO:0008006" key="4">
    <source>
        <dbReference type="Google" id="ProtNLM"/>
    </source>
</evidence>
<feature type="transmembrane region" description="Helical" evidence="1">
    <location>
        <begin position="157"/>
        <end position="176"/>
    </location>
</feature>
<name>A0ABN2DKK7_9ACTN</name>
<feature type="transmembrane region" description="Helical" evidence="1">
    <location>
        <begin position="125"/>
        <end position="145"/>
    </location>
</feature>
<proteinExistence type="predicted"/>
<protein>
    <recommendedName>
        <fullName evidence="4">Intracellular septation protein A</fullName>
    </recommendedName>
</protein>
<evidence type="ECO:0000313" key="2">
    <source>
        <dbReference type="EMBL" id="GAA1579305.1"/>
    </source>
</evidence>
<comment type="caution">
    <text evidence="2">The sequence shown here is derived from an EMBL/GenBank/DDBJ whole genome shotgun (WGS) entry which is preliminary data.</text>
</comment>
<keyword evidence="1" id="KW-0812">Transmembrane</keyword>
<accession>A0ABN2DKK7</accession>
<sequence>MSYLRSFAPWIIYAIATTKLDWRLCALIGLVIALGLVGWELSTGKKLESMVIELSAAVFFALVAAIAFAAPDAPLHENLLAMSSAWLALTAWGSLAIRRPFTLGIARTMVEREIWDNPLFRRTNVIITMVWAISFTVEGIAAAVITAVAPHMATPVVVLRIASFTVPVIFTIRYSAYVRARAVRSAA</sequence>
<evidence type="ECO:0000256" key="1">
    <source>
        <dbReference type="SAM" id="Phobius"/>
    </source>
</evidence>
<feature type="transmembrane region" description="Helical" evidence="1">
    <location>
        <begin position="51"/>
        <end position="73"/>
    </location>
</feature>
<feature type="transmembrane region" description="Helical" evidence="1">
    <location>
        <begin position="20"/>
        <end position="39"/>
    </location>
</feature>